<evidence type="ECO:0000313" key="3">
    <source>
        <dbReference type="Proteomes" id="UP001153069"/>
    </source>
</evidence>
<feature type="compositionally biased region" description="Acidic residues" evidence="1">
    <location>
        <begin position="259"/>
        <end position="276"/>
    </location>
</feature>
<dbReference type="AlphaFoldDB" id="A0A9N8F4T1"/>
<feature type="region of interest" description="Disordered" evidence="1">
    <location>
        <begin position="191"/>
        <end position="361"/>
    </location>
</feature>
<gene>
    <name evidence="2" type="ORF">SEMRO_3700_G350480.1</name>
</gene>
<name>A0A9N8F4T1_9STRA</name>
<comment type="caution">
    <text evidence="2">The sequence shown here is derived from an EMBL/GenBank/DDBJ whole genome shotgun (WGS) entry which is preliminary data.</text>
</comment>
<feature type="compositionally biased region" description="Polar residues" evidence="1">
    <location>
        <begin position="208"/>
        <end position="243"/>
    </location>
</feature>
<organism evidence="2 3">
    <name type="scientific">Seminavis robusta</name>
    <dbReference type="NCBI Taxonomy" id="568900"/>
    <lineage>
        <taxon>Eukaryota</taxon>
        <taxon>Sar</taxon>
        <taxon>Stramenopiles</taxon>
        <taxon>Ochrophyta</taxon>
        <taxon>Bacillariophyta</taxon>
        <taxon>Bacillariophyceae</taxon>
        <taxon>Bacillariophycidae</taxon>
        <taxon>Naviculales</taxon>
        <taxon>Naviculaceae</taxon>
        <taxon>Seminavis</taxon>
    </lineage>
</organism>
<dbReference type="EMBL" id="CAICTM010003698">
    <property type="protein sequence ID" value="CAB9531586.1"/>
    <property type="molecule type" value="Genomic_DNA"/>
</dbReference>
<feature type="compositionally biased region" description="Basic and acidic residues" evidence="1">
    <location>
        <begin position="244"/>
        <end position="258"/>
    </location>
</feature>
<dbReference type="OrthoDB" id="49320at2759"/>
<evidence type="ECO:0000256" key="1">
    <source>
        <dbReference type="SAM" id="MobiDB-lite"/>
    </source>
</evidence>
<dbReference type="Proteomes" id="UP001153069">
    <property type="component" value="Unassembled WGS sequence"/>
</dbReference>
<accession>A0A9N8F4T1</accession>
<feature type="compositionally biased region" description="Low complexity" evidence="1">
    <location>
        <begin position="316"/>
        <end position="325"/>
    </location>
</feature>
<feature type="compositionally biased region" description="Basic residues" evidence="1">
    <location>
        <begin position="299"/>
        <end position="311"/>
    </location>
</feature>
<keyword evidence="3" id="KW-1185">Reference proteome</keyword>
<reference evidence="2" key="1">
    <citation type="submission" date="2020-06" db="EMBL/GenBank/DDBJ databases">
        <authorList>
            <consortium name="Plant Systems Biology data submission"/>
        </authorList>
    </citation>
    <scope>NUCLEOTIDE SEQUENCE</scope>
    <source>
        <strain evidence="2">D6</strain>
    </source>
</reference>
<evidence type="ECO:0000313" key="2">
    <source>
        <dbReference type="EMBL" id="CAB9531586.1"/>
    </source>
</evidence>
<protein>
    <recommendedName>
        <fullName evidence="4">Nucleolus and neural progenitor protein-like N-terminal domain-containing protein</fullName>
    </recommendedName>
</protein>
<proteinExistence type="predicted"/>
<sequence length="361" mass="41431">MSTTCSNHYNEALKLDVSILEALLQRNRCSLSKTKYFQRTRMALRAILSSDTLDLVDLVHAWKDERQQPTKAKRQKEDLWDATSLQRDLGAKQRSMERLQKIQTILTTRLPEILSRLEFASEPLFLEVYRGFFLPFCTVAVAALARIRTLLMRLGHQVLDTLLETMEESSIPTRFQKEREMIQAMDIPKLRIQFTEPGPQQQKKETPSKMNSSRNQQESLVNDTETAIHTQETEKSTGQADTTTTHRENETKKTVKKEEEDDDDVGQAVMGDDDAEQMAQEGRGTTIAPKASKITLSRSSKKQKTTTKKRKKDQDSSATTTKAAADQPEKNKKQNKSPKESKKEKKKKKKNKKDFFDELFD</sequence>
<feature type="compositionally biased region" description="Basic and acidic residues" evidence="1">
    <location>
        <begin position="327"/>
        <end position="343"/>
    </location>
</feature>
<evidence type="ECO:0008006" key="4">
    <source>
        <dbReference type="Google" id="ProtNLM"/>
    </source>
</evidence>